<dbReference type="SUPFAM" id="SSF53474">
    <property type="entry name" value="alpha/beta-Hydrolases"/>
    <property type="match status" value="1"/>
</dbReference>
<name>A0A1I4QD86_9BURK</name>
<keyword evidence="3" id="KW-1185">Reference proteome</keyword>
<dbReference type="PANTHER" id="PTHR12277:SF81">
    <property type="entry name" value="PROTEIN ABHD13"/>
    <property type="match status" value="1"/>
</dbReference>
<dbReference type="InterPro" id="IPR029058">
    <property type="entry name" value="AB_hydrolase_fold"/>
</dbReference>
<sequence length="297" mass="31362">MQVKTMTRWPAALLAALVLAGCGTLQIEERNFIRPDRAGEPRPASTLEQTLPAAFTLREESIATADGASLRGVRLSRADSAATVLYFGGNAFHLDQHGAEVAVALASCPLELVMFDYRGYGRSSGAPDVATMKADALREFDLVNAGRPGGVVVHGQSLGSFIAAYVAQQRPVRALVLESTTTNALDWANANVPWYARPFVTVEVSAPLRGIDNVATLAGYDGASLILMGEGDRITPLPLARKMFEALPGRRKRLLALPGAGHNNVLEQPATVPVYCDFVRDSAAGPAPAMAPAAAGL</sequence>
<dbReference type="Gene3D" id="3.40.50.1820">
    <property type="entry name" value="alpha/beta hydrolase"/>
    <property type="match status" value="1"/>
</dbReference>
<dbReference type="PANTHER" id="PTHR12277">
    <property type="entry name" value="ALPHA/BETA HYDROLASE DOMAIN-CONTAINING PROTEIN"/>
    <property type="match status" value="1"/>
</dbReference>
<evidence type="ECO:0000313" key="3">
    <source>
        <dbReference type="Proteomes" id="UP000199470"/>
    </source>
</evidence>
<proteinExistence type="predicted"/>
<accession>A0A1I4QD86</accession>
<evidence type="ECO:0000313" key="2">
    <source>
        <dbReference type="EMBL" id="SFM38061.1"/>
    </source>
</evidence>
<dbReference type="Pfam" id="PF00561">
    <property type="entry name" value="Abhydrolase_1"/>
    <property type="match status" value="1"/>
</dbReference>
<dbReference type="STRING" id="758825.SAMN02982985_03851"/>
<reference evidence="2 3" key="1">
    <citation type="submission" date="2016-10" db="EMBL/GenBank/DDBJ databases">
        <authorList>
            <person name="de Groot N.N."/>
        </authorList>
    </citation>
    <scope>NUCLEOTIDE SEQUENCE [LARGE SCALE GENOMIC DNA]</scope>
    <source>
        <strain evidence="2 3">ATCC 43154</strain>
    </source>
</reference>
<dbReference type="PROSITE" id="PS51257">
    <property type="entry name" value="PROKAR_LIPOPROTEIN"/>
    <property type="match status" value="1"/>
</dbReference>
<gene>
    <name evidence="2" type="ORF">SAMN02982985_03851</name>
</gene>
<dbReference type="Proteomes" id="UP000199470">
    <property type="component" value="Unassembled WGS sequence"/>
</dbReference>
<protein>
    <recommendedName>
        <fullName evidence="1">AB hydrolase-1 domain-containing protein</fullName>
    </recommendedName>
</protein>
<feature type="domain" description="AB hydrolase-1" evidence="1">
    <location>
        <begin position="96"/>
        <end position="194"/>
    </location>
</feature>
<evidence type="ECO:0000259" key="1">
    <source>
        <dbReference type="Pfam" id="PF00561"/>
    </source>
</evidence>
<dbReference type="InterPro" id="IPR000073">
    <property type="entry name" value="AB_hydrolase_1"/>
</dbReference>
<dbReference type="AlphaFoldDB" id="A0A1I4QD86"/>
<dbReference type="EMBL" id="FOTW01000019">
    <property type="protein sequence ID" value="SFM38061.1"/>
    <property type="molecule type" value="Genomic_DNA"/>
</dbReference>
<organism evidence="2 3">
    <name type="scientific">Rugamonas rubra</name>
    <dbReference type="NCBI Taxonomy" id="758825"/>
    <lineage>
        <taxon>Bacteria</taxon>
        <taxon>Pseudomonadati</taxon>
        <taxon>Pseudomonadota</taxon>
        <taxon>Betaproteobacteria</taxon>
        <taxon>Burkholderiales</taxon>
        <taxon>Oxalobacteraceae</taxon>
        <taxon>Telluria group</taxon>
        <taxon>Rugamonas</taxon>
    </lineage>
</organism>